<dbReference type="AlphaFoldDB" id="A0A0V1HFX9"/>
<dbReference type="Proteomes" id="UP000055024">
    <property type="component" value="Unassembled WGS sequence"/>
</dbReference>
<accession>A0A0V1HFX9</accession>
<protein>
    <submittedName>
        <fullName evidence="1">Uncharacterized protein</fullName>
    </submittedName>
</protein>
<reference evidence="1 2" key="1">
    <citation type="submission" date="2015-01" db="EMBL/GenBank/DDBJ databases">
        <title>Evolution of Trichinella species and genotypes.</title>
        <authorList>
            <person name="Korhonen P.K."/>
            <person name="Edoardo P."/>
            <person name="Giuseppe L.R."/>
            <person name="Gasser R.B."/>
        </authorList>
    </citation>
    <scope>NUCLEOTIDE SEQUENCE [LARGE SCALE GENOMIC DNA]</scope>
    <source>
        <strain evidence="1">ISS1029</strain>
    </source>
</reference>
<evidence type="ECO:0000313" key="1">
    <source>
        <dbReference type="EMBL" id="KRZ09212.1"/>
    </source>
</evidence>
<sequence>MLNVKKADEIFGIHQICSFSIFTRAIQKKKISHFYFRSIFFRIAEDEEDRFMQIFLQINFRTFQLTQIISVLNQWPIDNDTE</sequence>
<name>A0A0V1HFX9_9BILA</name>
<comment type="caution">
    <text evidence="1">The sequence shown here is derived from an EMBL/GenBank/DDBJ whole genome shotgun (WGS) entry which is preliminary data.</text>
</comment>
<organism evidence="1 2">
    <name type="scientific">Trichinella zimbabwensis</name>
    <dbReference type="NCBI Taxonomy" id="268475"/>
    <lineage>
        <taxon>Eukaryota</taxon>
        <taxon>Metazoa</taxon>
        <taxon>Ecdysozoa</taxon>
        <taxon>Nematoda</taxon>
        <taxon>Enoplea</taxon>
        <taxon>Dorylaimia</taxon>
        <taxon>Trichinellida</taxon>
        <taxon>Trichinellidae</taxon>
        <taxon>Trichinella</taxon>
    </lineage>
</organism>
<dbReference type="EMBL" id="JYDP01000076">
    <property type="protein sequence ID" value="KRZ09212.1"/>
    <property type="molecule type" value="Genomic_DNA"/>
</dbReference>
<evidence type="ECO:0000313" key="2">
    <source>
        <dbReference type="Proteomes" id="UP000055024"/>
    </source>
</evidence>
<proteinExistence type="predicted"/>
<gene>
    <name evidence="1" type="ORF">T11_6635</name>
</gene>
<keyword evidence="2" id="KW-1185">Reference proteome</keyword>